<proteinExistence type="predicted"/>
<protein>
    <submittedName>
        <fullName evidence="1">Uncharacterized protein</fullName>
    </submittedName>
</protein>
<evidence type="ECO:0000313" key="1">
    <source>
        <dbReference type="EMBL" id="RGV26763.1"/>
    </source>
</evidence>
<reference evidence="1 2" key="1">
    <citation type="submission" date="2018-08" db="EMBL/GenBank/DDBJ databases">
        <title>A genome reference for cultivated species of the human gut microbiota.</title>
        <authorList>
            <person name="Zou Y."/>
            <person name="Xue W."/>
            <person name="Luo G."/>
        </authorList>
    </citation>
    <scope>NUCLEOTIDE SEQUENCE [LARGE SCALE GENOMIC DNA]</scope>
    <source>
        <strain evidence="1 2">AF14-6AC</strain>
    </source>
</reference>
<organism evidence="1 2">
    <name type="scientific">Odoribacter splanchnicus</name>
    <dbReference type="NCBI Taxonomy" id="28118"/>
    <lineage>
        <taxon>Bacteria</taxon>
        <taxon>Pseudomonadati</taxon>
        <taxon>Bacteroidota</taxon>
        <taxon>Bacteroidia</taxon>
        <taxon>Bacteroidales</taxon>
        <taxon>Odoribacteraceae</taxon>
        <taxon>Odoribacter</taxon>
    </lineage>
</organism>
<name>A0A412WHN6_9BACT</name>
<sequence>MLLIIPITEYLWKVPNGEDIVFRSKTFADVKRLLLDYAAKNKYAAQLYNLTPETINRLFAVYEN</sequence>
<gene>
    <name evidence="1" type="ORF">DWW24_08500</name>
</gene>
<dbReference type="OMA" id="PITEYLW"/>
<evidence type="ECO:0000313" key="2">
    <source>
        <dbReference type="Proteomes" id="UP000283426"/>
    </source>
</evidence>
<dbReference type="AlphaFoldDB" id="A0A412WHN6"/>
<accession>A0A412WHN6</accession>
<dbReference type="EMBL" id="QRYW01000016">
    <property type="protein sequence ID" value="RGV26763.1"/>
    <property type="molecule type" value="Genomic_DNA"/>
</dbReference>
<dbReference type="Proteomes" id="UP000283426">
    <property type="component" value="Unassembled WGS sequence"/>
</dbReference>
<comment type="caution">
    <text evidence="1">The sequence shown here is derived from an EMBL/GenBank/DDBJ whole genome shotgun (WGS) entry which is preliminary data.</text>
</comment>